<accession>A0A2P2DC57</accession>
<organism evidence="10 11">
    <name type="scientific">Leptospira ellinghausenii</name>
    <dbReference type="NCBI Taxonomy" id="1917822"/>
    <lineage>
        <taxon>Bacteria</taxon>
        <taxon>Pseudomonadati</taxon>
        <taxon>Spirochaetota</taxon>
        <taxon>Spirochaetia</taxon>
        <taxon>Leptospirales</taxon>
        <taxon>Leptospiraceae</taxon>
        <taxon>Leptospira</taxon>
    </lineage>
</organism>
<dbReference type="GO" id="GO:0009423">
    <property type="term" value="P:chorismate biosynthetic process"/>
    <property type="evidence" value="ECO:0007669"/>
    <property type="project" value="UniProtKB-UniRule"/>
</dbReference>
<dbReference type="SUPFAM" id="SSF55205">
    <property type="entry name" value="EPT/RTPC-like"/>
    <property type="match status" value="1"/>
</dbReference>
<dbReference type="InterPro" id="IPR001986">
    <property type="entry name" value="Enolpyruvate_Tfrase_dom"/>
</dbReference>
<dbReference type="EMBL" id="BFAZ01000008">
    <property type="protein sequence ID" value="GBF42212.1"/>
    <property type="molecule type" value="Genomic_DNA"/>
</dbReference>
<keyword evidence="6 8" id="KW-0057">Aromatic amino acid biosynthesis</keyword>
<feature type="binding site" evidence="8">
    <location>
        <position position="50"/>
    </location>
    <ligand>
        <name>3-phosphoshikimate</name>
        <dbReference type="ChEBI" id="CHEBI:145989"/>
    </ligand>
</feature>
<feature type="binding site" evidence="8">
    <location>
        <position position="346"/>
    </location>
    <ligand>
        <name>3-phosphoshikimate</name>
        <dbReference type="ChEBI" id="CHEBI:145989"/>
    </ligand>
</feature>
<feature type="binding site" evidence="8">
    <location>
        <position position="122"/>
    </location>
    <ligand>
        <name>phosphoenolpyruvate</name>
        <dbReference type="ChEBI" id="CHEBI:58702"/>
    </ligand>
</feature>
<evidence type="ECO:0000256" key="3">
    <source>
        <dbReference type="ARBA" id="ARBA00022490"/>
    </source>
</evidence>
<evidence type="ECO:0000256" key="4">
    <source>
        <dbReference type="ARBA" id="ARBA00022605"/>
    </source>
</evidence>
<dbReference type="Pfam" id="PF00275">
    <property type="entry name" value="EPSP_synthase"/>
    <property type="match status" value="1"/>
</dbReference>
<dbReference type="GO" id="GO:0005737">
    <property type="term" value="C:cytoplasm"/>
    <property type="evidence" value="ECO:0007669"/>
    <property type="project" value="UniProtKB-SubCell"/>
</dbReference>
<feature type="binding site" evidence="8">
    <location>
        <position position="419"/>
    </location>
    <ligand>
        <name>phosphoenolpyruvate</name>
        <dbReference type="ChEBI" id="CHEBI:58702"/>
    </ligand>
</feature>
<feature type="domain" description="Enolpyruvate transferase" evidence="9">
    <location>
        <begin position="40"/>
        <end position="454"/>
    </location>
</feature>
<proteinExistence type="inferred from homology"/>
<feature type="active site" description="Proton acceptor" evidence="8">
    <location>
        <position position="346"/>
    </location>
</feature>
<feature type="binding site" evidence="8">
    <location>
        <position position="49"/>
    </location>
    <ligand>
        <name>phosphoenolpyruvate</name>
        <dbReference type="ChEBI" id="CHEBI:58702"/>
    </ligand>
</feature>
<dbReference type="Gene3D" id="3.65.10.10">
    <property type="entry name" value="Enolpyruvate transferase domain"/>
    <property type="match status" value="2"/>
</dbReference>
<comment type="pathway">
    <text evidence="1 8">Metabolic intermediate biosynthesis; chorismate biosynthesis; chorismate from D-erythrose 4-phosphate and phosphoenolpyruvate: step 6/7.</text>
</comment>
<keyword evidence="5 8" id="KW-0808">Transferase</keyword>
<dbReference type="PROSITE" id="PS00885">
    <property type="entry name" value="EPSP_SYNTHASE_2"/>
    <property type="match status" value="1"/>
</dbReference>
<dbReference type="UniPathway" id="UPA00053">
    <property type="reaction ID" value="UER00089"/>
</dbReference>
<comment type="caution">
    <text evidence="10">The sequence shown here is derived from an EMBL/GenBank/DDBJ whole genome shotgun (WGS) entry which is preliminary data.</text>
</comment>
<evidence type="ECO:0000256" key="2">
    <source>
        <dbReference type="ARBA" id="ARBA00009948"/>
    </source>
</evidence>
<dbReference type="PIRSF" id="PIRSF000505">
    <property type="entry name" value="EPSPS"/>
    <property type="match status" value="1"/>
</dbReference>
<gene>
    <name evidence="8 10" type="primary">aroA</name>
    <name evidence="10" type="ORF">LPTSP2_14990</name>
</gene>
<dbReference type="InterPro" id="IPR013792">
    <property type="entry name" value="RNA3'P_cycl/enolpyr_Trfase_a/b"/>
</dbReference>
<dbReference type="NCBIfam" id="TIGR01356">
    <property type="entry name" value="aroA"/>
    <property type="match status" value="1"/>
</dbReference>
<feature type="binding site" evidence="8">
    <location>
        <position position="54"/>
    </location>
    <ligand>
        <name>3-phosphoshikimate</name>
        <dbReference type="ChEBI" id="CHEBI:145989"/>
    </ligand>
</feature>
<feature type="binding site" evidence="8">
    <location>
        <position position="196"/>
    </location>
    <ligand>
        <name>3-phosphoshikimate</name>
        <dbReference type="ChEBI" id="CHEBI:145989"/>
    </ligand>
</feature>
<comment type="subunit">
    <text evidence="8">Monomer.</text>
</comment>
<dbReference type="AlphaFoldDB" id="A0A2P2DC57"/>
<sequence>MVVRKGNLGFRQTLIKKRQIAKYFLEKYNMLQPQFKLNAKKEIYVPGDKSISHRSVLFCALSQGKSEIHGFLEGEDPLHTLHCFESMGLSVSSLGKGSYTVISPGKENLKSPQGVLDFGNAGTGIRLSAGLLAGLPQIQATLTGDASLCKRPMARIMNPLKEMGADIVSVEGNDRAPLRIQGKQLKDYSYHSPIASAQIKSALVLAALSSGISIDYKESEVSRDHTENMIRFLGGNIIHHSPIHFTVKPPYLFEGAKYVIPGDISSAAFFIVFGLCGGGSEPLLIKNIGLNPSRIGIITVLQNMGGKIEIVAKRVECGEEIGDLLIFPSKLKRIVITEDLIPSIIDEIPILTVAGLFSEGGFQISHAEELRAKESDRIHSMVSNLEKLGIQVKEVKDGYEFDEVSSIQKTKIETFMDHRIAMSFAILSKLSGVELTFDDTSWVDTSFPGFFDILKSM</sequence>
<evidence type="ECO:0000256" key="5">
    <source>
        <dbReference type="ARBA" id="ARBA00022679"/>
    </source>
</evidence>
<evidence type="ECO:0000259" key="9">
    <source>
        <dbReference type="Pfam" id="PF00275"/>
    </source>
</evidence>
<keyword evidence="4 8" id="KW-0028">Amino-acid biosynthesis</keyword>
<comment type="catalytic activity">
    <reaction evidence="7">
        <text>3-phosphoshikimate + phosphoenolpyruvate = 5-O-(1-carboxyvinyl)-3-phosphoshikimate + phosphate</text>
        <dbReference type="Rhea" id="RHEA:21256"/>
        <dbReference type="ChEBI" id="CHEBI:43474"/>
        <dbReference type="ChEBI" id="CHEBI:57701"/>
        <dbReference type="ChEBI" id="CHEBI:58702"/>
        <dbReference type="ChEBI" id="CHEBI:145989"/>
        <dbReference type="EC" id="2.5.1.19"/>
    </reaction>
    <physiologicalReaction direction="left-to-right" evidence="7">
        <dbReference type="Rhea" id="RHEA:21257"/>
    </physiologicalReaction>
</comment>
<evidence type="ECO:0000256" key="1">
    <source>
        <dbReference type="ARBA" id="ARBA00004811"/>
    </source>
</evidence>
<keyword evidence="3 8" id="KW-0963">Cytoplasm</keyword>
<dbReference type="GO" id="GO:0009073">
    <property type="term" value="P:aromatic amino acid family biosynthetic process"/>
    <property type="evidence" value="ECO:0007669"/>
    <property type="project" value="UniProtKB-KW"/>
</dbReference>
<comment type="function">
    <text evidence="8">Catalyzes the transfer of the enolpyruvyl moiety of phosphoenolpyruvate (PEP) to the 5-hydroxyl of shikimate-3-phosphate (S3P) to produce enolpyruvyl shikimate-3-phosphate and inorganic phosphate.</text>
</comment>
<evidence type="ECO:0000256" key="7">
    <source>
        <dbReference type="ARBA" id="ARBA00044633"/>
    </source>
</evidence>
<feature type="binding site" evidence="8">
    <location>
        <position position="198"/>
    </location>
    <ligand>
        <name>3-phosphoshikimate</name>
        <dbReference type="ChEBI" id="CHEBI:145989"/>
    </ligand>
</feature>
<dbReference type="GO" id="GO:0008652">
    <property type="term" value="P:amino acid biosynthetic process"/>
    <property type="evidence" value="ECO:0007669"/>
    <property type="project" value="UniProtKB-KW"/>
</dbReference>
<dbReference type="FunFam" id="3.65.10.10:FF:000005">
    <property type="entry name" value="3-phosphoshikimate 1-carboxyvinyltransferase"/>
    <property type="match status" value="1"/>
</dbReference>
<dbReference type="Proteomes" id="UP000245206">
    <property type="component" value="Unassembled WGS sequence"/>
</dbReference>
<dbReference type="InterPro" id="IPR023193">
    <property type="entry name" value="EPSP_synthase_CS"/>
</dbReference>
<dbReference type="InterPro" id="IPR036968">
    <property type="entry name" value="Enolpyruvate_Tfrase_sf"/>
</dbReference>
<feature type="binding site" evidence="8">
    <location>
        <position position="198"/>
    </location>
    <ligand>
        <name>phosphoenolpyruvate</name>
        <dbReference type="ChEBI" id="CHEBI:58702"/>
    </ligand>
</feature>
<name>A0A2P2DC57_9LEPT</name>
<comment type="subcellular location">
    <subcellularLocation>
        <location evidence="8">Cytoplasm</location>
    </subcellularLocation>
</comment>
<feature type="binding site" evidence="8">
    <location>
        <position position="49"/>
    </location>
    <ligand>
        <name>3-phosphoshikimate</name>
        <dbReference type="ChEBI" id="CHEBI:145989"/>
    </ligand>
</feature>
<dbReference type="InterPro" id="IPR006264">
    <property type="entry name" value="EPSP_synthase"/>
</dbReference>
<evidence type="ECO:0000313" key="10">
    <source>
        <dbReference type="EMBL" id="GBF42212.1"/>
    </source>
</evidence>
<feature type="binding site" evidence="8">
    <location>
        <position position="377"/>
    </location>
    <ligand>
        <name>phosphoenolpyruvate</name>
        <dbReference type="ChEBI" id="CHEBI:58702"/>
    </ligand>
</feature>
<dbReference type="EC" id="2.5.1.19" evidence="8"/>
<dbReference type="PANTHER" id="PTHR21090:SF5">
    <property type="entry name" value="PENTAFUNCTIONAL AROM POLYPEPTIDE"/>
    <property type="match status" value="1"/>
</dbReference>
<feature type="binding site" evidence="8">
    <location>
        <position position="151"/>
    </location>
    <ligand>
        <name>phosphoenolpyruvate</name>
        <dbReference type="ChEBI" id="CHEBI:58702"/>
    </ligand>
</feature>
<evidence type="ECO:0000256" key="8">
    <source>
        <dbReference type="HAMAP-Rule" id="MF_00210"/>
    </source>
</evidence>
<dbReference type="HAMAP" id="MF_00210">
    <property type="entry name" value="EPSP_synth"/>
    <property type="match status" value="1"/>
</dbReference>
<protein>
    <recommendedName>
        <fullName evidence="8">3-phosphoshikimate 1-carboxyvinyltransferase</fullName>
        <ecNumber evidence="8">2.5.1.19</ecNumber>
    </recommendedName>
    <alternativeName>
        <fullName evidence="8">5-enolpyruvylshikimate-3-phosphate synthase</fullName>
        <shortName evidence="8">EPSP synthase</shortName>
        <shortName evidence="8">EPSPS</shortName>
    </alternativeName>
</protein>
<evidence type="ECO:0000256" key="6">
    <source>
        <dbReference type="ARBA" id="ARBA00023141"/>
    </source>
</evidence>
<feature type="binding site" evidence="8">
    <location>
        <position position="373"/>
    </location>
    <ligand>
        <name>3-phosphoshikimate</name>
        <dbReference type="ChEBI" id="CHEBI:145989"/>
    </ligand>
</feature>
<comment type="similarity">
    <text evidence="2 8">Belongs to the EPSP synthase family.</text>
</comment>
<comment type="caution">
    <text evidence="8">Lacks conserved residue(s) required for the propagation of feature annotation.</text>
</comment>
<dbReference type="PANTHER" id="PTHR21090">
    <property type="entry name" value="AROM/DEHYDROQUINATE SYNTHASE"/>
    <property type="match status" value="1"/>
</dbReference>
<reference evidence="11" key="1">
    <citation type="journal article" date="2019" name="Microbiol. Immunol.">
        <title>Molecular and phenotypic characterization of Leptospira johnsonii sp. nov., Leptospira ellinghausenii sp. nov. and Leptospira ryugenii sp. nov. isolated from soil and water in Japan.</title>
        <authorList>
            <person name="Masuzawa T."/>
            <person name="Saito M."/>
            <person name="Nakao R."/>
            <person name="Nikaido Y."/>
            <person name="Matsumoto M."/>
            <person name="Ogawa M."/>
            <person name="Yokoyama M."/>
            <person name="Hidaka Y."/>
            <person name="Tomita J."/>
            <person name="Sakakibara K."/>
            <person name="Suzuki K."/>
            <person name="Yasuda S."/>
            <person name="Sato H."/>
            <person name="Yamaguchi M."/>
            <person name="Yoshida S.I."/>
            <person name="Koizumi N."/>
            <person name="Kawamura Y."/>
        </authorList>
    </citation>
    <scope>NUCLEOTIDE SEQUENCE [LARGE SCALE GENOMIC DNA]</scope>
    <source>
        <strain evidence="11">E18</strain>
    </source>
</reference>
<dbReference type="CDD" id="cd01556">
    <property type="entry name" value="EPSP_synthase"/>
    <property type="match status" value="1"/>
</dbReference>
<dbReference type="GO" id="GO:0003866">
    <property type="term" value="F:3-phosphoshikimate 1-carboxyvinyltransferase activity"/>
    <property type="evidence" value="ECO:0007669"/>
    <property type="project" value="UniProtKB-UniRule"/>
</dbReference>
<keyword evidence="11" id="KW-1185">Reference proteome</keyword>
<evidence type="ECO:0000313" key="11">
    <source>
        <dbReference type="Proteomes" id="UP000245206"/>
    </source>
</evidence>